<accession>A0A2M4AXL5</accession>
<reference evidence="3" key="1">
    <citation type="submission" date="2018-01" db="EMBL/GenBank/DDBJ databases">
        <title>An insight into the sialome of Amazonian anophelines.</title>
        <authorList>
            <person name="Ribeiro J.M."/>
            <person name="Scarpassa V."/>
            <person name="Calvo E."/>
        </authorList>
    </citation>
    <scope>NUCLEOTIDE SEQUENCE</scope>
    <source>
        <tissue evidence="3">Salivary glands</tissue>
    </source>
</reference>
<proteinExistence type="predicted"/>
<feature type="signal peptide" evidence="2">
    <location>
        <begin position="1"/>
        <end position="17"/>
    </location>
</feature>
<organism evidence="3">
    <name type="scientific">Anopheles triannulatus</name>
    <dbReference type="NCBI Taxonomy" id="58253"/>
    <lineage>
        <taxon>Eukaryota</taxon>
        <taxon>Metazoa</taxon>
        <taxon>Ecdysozoa</taxon>
        <taxon>Arthropoda</taxon>
        <taxon>Hexapoda</taxon>
        <taxon>Insecta</taxon>
        <taxon>Pterygota</taxon>
        <taxon>Neoptera</taxon>
        <taxon>Endopterygota</taxon>
        <taxon>Diptera</taxon>
        <taxon>Nematocera</taxon>
        <taxon>Culicoidea</taxon>
        <taxon>Culicidae</taxon>
        <taxon>Anophelinae</taxon>
        <taxon>Anopheles</taxon>
    </lineage>
</organism>
<evidence type="ECO:0000313" key="3">
    <source>
        <dbReference type="EMBL" id="MBW45524.1"/>
    </source>
</evidence>
<name>A0A2M4AXL5_9DIPT</name>
<sequence length="158" mass="17914">MKLQILALVVCVAFVVGSEVDSGAPELPTDLQPDQAEVDIAEPVFEDPKPLEEVPEDSLDAGQEKVDQQPDQEAEEEDDSADSEESDESEDDKEVIELLEKLEERQEELDYLNRYLLGRLAPIHASVVDRRIRPAIIRRPWIGRPWIGRPRVLPPRLI</sequence>
<keyword evidence="2" id="KW-0732">Signal</keyword>
<evidence type="ECO:0000256" key="2">
    <source>
        <dbReference type="SAM" id="SignalP"/>
    </source>
</evidence>
<evidence type="ECO:0000256" key="1">
    <source>
        <dbReference type="SAM" id="MobiDB-lite"/>
    </source>
</evidence>
<feature type="compositionally biased region" description="Acidic residues" evidence="1">
    <location>
        <begin position="70"/>
        <end position="94"/>
    </location>
</feature>
<dbReference type="AlphaFoldDB" id="A0A2M4AXL5"/>
<feature type="region of interest" description="Disordered" evidence="1">
    <location>
        <begin position="21"/>
        <end position="94"/>
    </location>
</feature>
<dbReference type="EMBL" id="GGFK01012203">
    <property type="protein sequence ID" value="MBW45524.1"/>
    <property type="molecule type" value="Transcribed_RNA"/>
</dbReference>
<protein>
    <submittedName>
        <fullName evidence="3">Putative secreted protein</fullName>
    </submittedName>
</protein>
<feature type="chain" id="PRO_5014954125" evidence="2">
    <location>
        <begin position="18"/>
        <end position="158"/>
    </location>
</feature>